<feature type="region of interest" description="Disordered" evidence="1">
    <location>
        <begin position="1"/>
        <end position="36"/>
    </location>
</feature>
<organism evidence="3 4">
    <name type="scientific">Paenibacillus eucommiae</name>
    <dbReference type="NCBI Taxonomy" id="1355755"/>
    <lineage>
        <taxon>Bacteria</taxon>
        <taxon>Bacillati</taxon>
        <taxon>Bacillota</taxon>
        <taxon>Bacilli</taxon>
        <taxon>Bacillales</taxon>
        <taxon>Paenibacillaceae</taxon>
        <taxon>Paenibacillus</taxon>
    </lineage>
</organism>
<dbReference type="InterPro" id="IPR011050">
    <property type="entry name" value="Pectin_lyase_fold/virulence"/>
</dbReference>
<dbReference type="SUPFAM" id="SSF51126">
    <property type="entry name" value="Pectin lyase-like"/>
    <property type="match status" value="1"/>
</dbReference>
<dbReference type="Proteomes" id="UP001519287">
    <property type="component" value="Unassembled WGS sequence"/>
</dbReference>
<comment type="caution">
    <text evidence="3">The sequence shown here is derived from an EMBL/GenBank/DDBJ whole genome shotgun (WGS) entry which is preliminary data.</text>
</comment>
<dbReference type="InterPro" id="IPR011049">
    <property type="entry name" value="Serralysin-like_metalloprot_C"/>
</dbReference>
<reference evidence="3 4" key="1">
    <citation type="submission" date="2021-03" db="EMBL/GenBank/DDBJ databases">
        <title>Genomic Encyclopedia of Type Strains, Phase IV (KMG-IV): sequencing the most valuable type-strain genomes for metagenomic binning, comparative biology and taxonomic classification.</title>
        <authorList>
            <person name="Goeker M."/>
        </authorList>
    </citation>
    <scope>NUCLEOTIDE SEQUENCE [LARGE SCALE GENOMIC DNA]</scope>
    <source>
        <strain evidence="3 4">DSM 26048</strain>
    </source>
</reference>
<dbReference type="InterPro" id="IPR036388">
    <property type="entry name" value="WH-like_DNA-bd_sf"/>
</dbReference>
<name>A0ABS4ITX3_9BACL</name>
<accession>A0ABS4ITX3</accession>
<dbReference type="EMBL" id="JAGGLB010000007">
    <property type="protein sequence ID" value="MBP1991032.1"/>
    <property type="molecule type" value="Genomic_DNA"/>
</dbReference>
<evidence type="ECO:0000256" key="1">
    <source>
        <dbReference type="SAM" id="MobiDB-lite"/>
    </source>
</evidence>
<feature type="domain" description="Peptidase S74" evidence="2">
    <location>
        <begin position="633"/>
        <end position="756"/>
    </location>
</feature>
<evidence type="ECO:0000313" key="4">
    <source>
        <dbReference type="Proteomes" id="UP001519287"/>
    </source>
</evidence>
<dbReference type="Gene3D" id="2.150.10.10">
    <property type="entry name" value="Serralysin-like metalloprotease, C-terminal"/>
    <property type="match status" value="1"/>
</dbReference>
<dbReference type="Gene3D" id="2.160.20.10">
    <property type="entry name" value="Single-stranded right-handed beta-helix, Pectin lyase-like"/>
    <property type="match status" value="1"/>
</dbReference>
<dbReference type="InterPro" id="IPR030392">
    <property type="entry name" value="S74_ICA"/>
</dbReference>
<dbReference type="Gene3D" id="1.10.10.10">
    <property type="entry name" value="Winged helix-like DNA-binding domain superfamily/Winged helix DNA-binding domain"/>
    <property type="match status" value="1"/>
</dbReference>
<dbReference type="InterPro" id="IPR012334">
    <property type="entry name" value="Pectin_lyas_fold"/>
</dbReference>
<dbReference type="CDD" id="cd10144">
    <property type="entry name" value="Peptidase_S74_CIMCD"/>
    <property type="match status" value="1"/>
</dbReference>
<gene>
    <name evidence="3" type="ORF">J2Z66_002639</name>
</gene>
<dbReference type="RefSeq" id="WP_209971781.1">
    <property type="nucleotide sequence ID" value="NZ_JAGGLB010000007.1"/>
</dbReference>
<sequence>MKEEKGLEITKSEDQEMMERESTKHENAKQANRKQDGGIISRRKLLASLGIAGATFASMGLTNGTITRAFADAPDSRIKIKDLLKMNVIVSTTITLLRALNSPDINALYYITDPGQEGMFHYDATDTTAADNTGTILVSVSGARFKRIYDGIIQINWFGAKGDGTTDDTQAIIAADNVANGGLVLLTKTYKYSMSGHKLKSQFIGNGSLTNYTGVYAQSFSGTGNNDVLITGNYAGGFDITFIIEVGTSSGNNWRWSTDNGVTWIEDISYILPDDTFVTEPIHIQTTPQALGSSGLYVQWGSTSGHVVGDKWTLLTDQALKRLDINGLDLRGQPLFREGGTRSLGFGKNVLGTGKTIGTENIGFGVDVLSSNIRGFANVGVGAKTLELNVSGSYNCAIGAMAMYSNKSGGSNSAFGTYTMGDNETGSGNTAYGCDAMRYNKTGELNTAVGVQSMYHGVLGWQNTAVGANALRGGDGSLSNNKSFNYNCAFGEKSLFFGGDEFSTAMGHESLYKSLAGKNVGVGAKAGFLMNYGELNVFVGYEAGLGESRNQDADSTGSICLGAFTATTGDDGIAIGRGAVASAGQILLGGVHNQNGVFFYGNLNPQIDGTQNIGGPAARFDNVYATSGSVSTSDERVKTPIEPLSDREQAAALEIKKHIGKFKFLESVNKKGDKARWHFGVGAQTVKGIFEKHGLDGLEYGVLCYDEWDDEFDTIPAVKDDKGTELEPEKRIQRLQAGNRYGVRYDELAMFILAAI</sequence>
<protein>
    <recommendedName>
        <fullName evidence="2">Peptidase S74 domain-containing protein</fullName>
    </recommendedName>
</protein>
<proteinExistence type="predicted"/>
<keyword evidence="4" id="KW-1185">Reference proteome</keyword>
<evidence type="ECO:0000259" key="2">
    <source>
        <dbReference type="PROSITE" id="PS51688"/>
    </source>
</evidence>
<dbReference type="PROSITE" id="PS51688">
    <property type="entry name" value="ICA"/>
    <property type="match status" value="1"/>
</dbReference>
<dbReference type="Pfam" id="PF13884">
    <property type="entry name" value="Peptidase_S74"/>
    <property type="match status" value="1"/>
</dbReference>
<evidence type="ECO:0000313" key="3">
    <source>
        <dbReference type="EMBL" id="MBP1991032.1"/>
    </source>
</evidence>